<dbReference type="EMBL" id="LXQA010784297">
    <property type="protein sequence ID" value="MCI70857.1"/>
    <property type="molecule type" value="Genomic_DNA"/>
</dbReference>
<evidence type="ECO:0000313" key="2">
    <source>
        <dbReference type="Proteomes" id="UP000265520"/>
    </source>
</evidence>
<comment type="caution">
    <text evidence="1">The sequence shown here is derived from an EMBL/GenBank/DDBJ whole genome shotgun (WGS) entry which is preliminary data.</text>
</comment>
<sequence length="67" mass="7630">MDGDVLEVDCSRSIDVVRSRKELERQVVGTVRRKVVGPNVCQGGVTEIDGVRRRIFRTIGDRVVYRK</sequence>
<feature type="non-terminal residue" evidence="1">
    <location>
        <position position="67"/>
    </location>
</feature>
<keyword evidence="2" id="KW-1185">Reference proteome</keyword>
<protein>
    <submittedName>
        <fullName evidence="1">Uncharacterized protein</fullName>
    </submittedName>
</protein>
<reference evidence="1 2" key="1">
    <citation type="journal article" date="2018" name="Front. Plant Sci.">
        <title>Red Clover (Trifolium pratense) and Zigzag Clover (T. medium) - A Picture of Genomic Similarities and Differences.</title>
        <authorList>
            <person name="Dluhosova J."/>
            <person name="Istvanek J."/>
            <person name="Nedelnik J."/>
            <person name="Repkova J."/>
        </authorList>
    </citation>
    <scope>NUCLEOTIDE SEQUENCE [LARGE SCALE GENOMIC DNA]</scope>
    <source>
        <strain evidence="2">cv. 10/8</strain>
        <tissue evidence="1">Leaf</tissue>
    </source>
</reference>
<dbReference type="AlphaFoldDB" id="A0A392UDD0"/>
<proteinExistence type="predicted"/>
<accession>A0A392UDD0</accession>
<name>A0A392UDD0_9FABA</name>
<evidence type="ECO:0000313" key="1">
    <source>
        <dbReference type="EMBL" id="MCI70857.1"/>
    </source>
</evidence>
<organism evidence="1 2">
    <name type="scientific">Trifolium medium</name>
    <dbReference type="NCBI Taxonomy" id="97028"/>
    <lineage>
        <taxon>Eukaryota</taxon>
        <taxon>Viridiplantae</taxon>
        <taxon>Streptophyta</taxon>
        <taxon>Embryophyta</taxon>
        <taxon>Tracheophyta</taxon>
        <taxon>Spermatophyta</taxon>
        <taxon>Magnoliopsida</taxon>
        <taxon>eudicotyledons</taxon>
        <taxon>Gunneridae</taxon>
        <taxon>Pentapetalae</taxon>
        <taxon>rosids</taxon>
        <taxon>fabids</taxon>
        <taxon>Fabales</taxon>
        <taxon>Fabaceae</taxon>
        <taxon>Papilionoideae</taxon>
        <taxon>50 kb inversion clade</taxon>
        <taxon>NPAAA clade</taxon>
        <taxon>Hologalegina</taxon>
        <taxon>IRL clade</taxon>
        <taxon>Trifolieae</taxon>
        <taxon>Trifolium</taxon>
    </lineage>
</organism>
<dbReference type="Proteomes" id="UP000265520">
    <property type="component" value="Unassembled WGS sequence"/>
</dbReference>